<dbReference type="InterPro" id="IPR041700">
    <property type="entry name" value="OMP_b-brl_3"/>
</dbReference>
<dbReference type="AlphaFoldDB" id="A0A2U2PBA1"/>
<reference evidence="11 12" key="1">
    <citation type="submission" date="2018-04" db="EMBL/GenBank/DDBJ databases">
        <title>Pedobacter chongqingensis sp. nov., isolated from a rottenly hemp rope.</title>
        <authorList>
            <person name="Cai Y."/>
        </authorList>
    </citation>
    <scope>NUCLEOTIDE SEQUENCE [LARGE SCALE GENOMIC DNA]</scope>
    <source>
        <strain evidence="11 12">FJ4-8</strain>
    </source>
</reference>
<comment type="caution">
    <text evidence="11">The sequence shown here is derived from an EMBL/GenBank/DDBJ whole genome shotgun (WGS) entry which is preliminary data.</text>
</comment>
<keyword evidence="12" id="KW-1185">Reference proteome</keyword>
<feature type="compositionally biased region" description="Gly residues" evidence="8">
    <location>
        <begin position="823"/>
        <end position="836"/>
    </location>
</feature>
<dbReference type="SUPFAM" id="SSF49464">
    <property type="entry name" value="Carboxypeptidase regulatory domain-like"/>
    <property type="match status" value="1"/>
</dbReference>
<keyword evidence="6" id="KW-0472">Membrane</keyword>
<feature type="signal peptide" evidence="9">
    <location>
        <begin position="1"/>
        <end position="19"/>
    </location>
</feature>
<dbReference type="OrthoDB" id="606851at2"/>
<organism evidence="11 12">
    <name type="scientific">Pararcticibacter amylolyticus</name>
    <dbReference type="NCBI Taxonomy" id="2173175"/>
    <lineage>
        <taxon>Bacteria</taxon>
        <taxon>Pseudomonadati</taxon>
        <taxon>Bacteroidota</taxon>
        <taxon>Sphingobacteriia</taxon>
        <taxon>Sphingobacteriales</taxon>
        <taxon>Sphingobacteriaceae</taxon>
        <taxon>Pararcticibacter</taxon>
    </lineage>
</organism>
<evidence type="ECO:0000256" key="6">
    <source>
        <dbReference type="ARBA" id="ARBA00023136"/>
    </source>
</evidence>
<evidence type="ECO:0000313" key="11">
    <source>
        <dbReference type="EMBL" id="PWG78678.1"/>
    </source>
</evidence>
<keyword evidence="5 9" id="KW-0732">Signal</keyword>
<dbReference type="InterPro" id="IPR037066">
    <property type="entry name" value="Plug_dom_sf"/>
</dbReference>
<dbReference type="Pfam" id="PF14905">
    <property type="entry name" value="OMP_b-brl_3"/>
    <property type="match status" value="1"/>
</dbReference>
<feature type="region of interest" description="Disordered" evidence="8">
    <location>
        <begin position="805"/>
        <end position="836"/>
    </location>
</feature>
<keyword evidence="7" id="KW-0998">Cell outer membrane</keyword>
<dbReference type="GO" id="GO:0044718">
    <property type="term" value="P:siderophore transmembrane transport"/>
    <property type="evidence" value="ECO:0007669"/>
    <property type="project" value="TreeGrafter"/>
</dbReference>
<dbReference type="Gene3D" id="2.60.40.1120">
    <property type="entry name" value="Carboxypeptidase-like, regulatory domain"/>
    <property type="match status" value="1"/>
</dbReference>
<proteinExistence type="predicted"/>
<evidence type="ECO:0000256" key="4">
    <source>
        <dbReference type="ARBA" id="ARBA00022692"/>
    </source>
</evidence>
<dbReference type="Pfam" id="PF13715">
    <property type="entry name" value="CarbopepD_reg_2"/>
    <property type="match status" value="1"/>
</dbReference>
<dbReference type="RefSeq" id="WP_109417740.1">
    <property type="nucleotide sequence ID" value="NZ_QEAS01000021.1"/>
</dbReference>
<name>A0A2U2PBA1_9SPHI</name>
<dbReference type="InterPro" id="IPR039426">
    <property type="entry name" value="TonB-dep_rcpt-like"/>
</dbReference>
<dbReference type="EMBL" id="QEAS01000021">
    <property type="protein sequence ID" value="PWG78678.1"/>
    <property type="molecule type" value="Genomic_DNA"/>
</dbReference>
<dbReference type="SUPFAM" id="SSF56935">
    <property type="entry name" value="Porins"/>
    <property type="match status" value="1"/>
</dbReference>
<protein>
    <submittedName>
        <fullName evidence="11">TonB-dependent receptor</fullName>
    </submittedName>
</protein>
<feature type="domain" description="Outer membrane protein beta-barrel" evidence="10">
    <location>
        <begin position="387"/>
        <end position="796"/>
    </location>
</feature>
<evidence type="ECO:0000256" key="9">
    <source>
        <dbReference type="SAM" id="SignalP"/>
    </source>
</evidence>
<evidence type="ECO:0000313" key="12">
    <source>
        <dbReference type="Proteomes" id="UP000245647"/>
    </source>
</evidence>
<evidence type="ECO:0000259" key="10">
    <source>
        <dbReference type="Pfam" id="PF14905"/>
    </source>
</evidence>
<feature type="chain" id="PRO_5015620318" evidence="9">
    <location>
        <begin position="20"/>
        <end position="836"/>
    </location>
</feature>
<dbReference type="Proteomes" id="UP000245647">
    <property type="component" value="Unassembled WGS sequence"/>
</dbReference>
<accession>A0A2U2PBA1</accession>
<evidence type="ECO:0000256" key="5">
    <source>
        <dbReference type="ARBA" id="ARBA00022729"/>
    </source>
</evidence>
<evidence type="ECO:0000256" key="3">
    <source>
        <dbReference type="ARBA" id="ARBA00022452"/>
    </source>
</evidence>
<dbReference type="GO" id="GO:0009279">
    <property type="term" value="C:cell outer membrane"/>
    <property type="evidence" value="ECO:0007669"/>
    <property type="project" value="UniProtKB-SubCell"/>
</dbReference>
<evidence type="ECO:0000256" key="1">
    <source>
        <dbReference type="ARBA" id="ARBA00004571"/>
    </source>
</evidence>
<dbReference type="PANTHER" id="PTHR30069:SF29">
    <property type="entry name" value="HEMOGLOBIN AND HEMOGLOBIN-HAPTOGLOBIN-BINDING PROTEIN 1-RELATED"/>
    <property type="match status" value="1"/>
</dbReference>
<keyword evidence="3" id="KW-1134">Transmembrane beta strand</keyword>
<sequence length="836" mass="90919">MKSFYLLIAALWSCSVVFAQAPAAGAPPAGMAQTGSRIAGQVIDSLSGKPVEYATVSLARWGTTKNINGALTDGKGNFKIANVTPGQYKLTVSFMGYQAKSVKVTAEAGKLEQNAGKLLLLPSANVLKEVAVTGEVPVVENRVDKVVYNAEKDATVSGGNAGDVLRKVPMVSVDQDGNISLRGNQNVRILINGKPTGAVAASAADAMRMLPADQIKNVEVITSPSAKYDAEGSGGIINIITKKKEMSGVSGSISGGVGTRQNNGNANLNVNKNKLSVTTNFGGNATWPQTTNLFFNSFTPSSGTEQLQRGNSRTSRYGYMASGNVSYDFNDFNSLSTGIRLNEGRFKTDGTTSNSRSDNSVALEAYERDNYNKTKFGGFDWNADYTHKFKTQGHELSLAGQWSHSLNNTDFFTLYSSDVFADVRGDNHAKNDEYTAQLDYTLPLSKVVKIEAGGKGIFRDIKSPSNFYTVAGDGFVFDDLLSNVYTYNQDVYAGYTVLSLQMSKTVGLQVGGRVEYTDIEGRSENAASGVAPASNDYTNFIPSFAISKTLKNFQSVRFSYSKRIQRPSLQFLNPFRDVSNEQSQRQGNPQLAPEVTHSLELNYSAMPSPGSMINTSVYFRHTTDIIESFAKPDTYNGKEVVFTTYDNTGDNNSFGASLYGSVNPVKNLTLRGNVDVFTYKPTASNAFTDYAATSKTYAQYKAFISGSFNFPANFVAETFMILNSPRRTFQGENPSFSMWVMSFNKQFLNKKAKIGINVVDPFNENKHFRSKVNTGRLVQESDFSIPFRSVGINFSYSFGKVNFTPQPRKKRGVNNDDLKQDNGQGGQGGQGMGSGN</sequence>
<dbReference type="InterPro" id="IPR036942">
    <property type="entry name" value="Beta-barrel_TonB_sf"/>
</dbReference>
<keyword evidence="2" id="KW-0813">Transport</keyword>
<dbReference type="InterPro" id="IPR008969">
    <property type="entry name" value="CarboxyPept-like_regulatory"/>
</dbReference>
<dbReference type="Gene3D" id="2.40.170.20">
    <property type="entry name" value="TonB-dependent receptor, beta-barrel domain"/>
    <property type="match status" value="1"/>
</dbReference>
<gene>
    <name evidence="11" type="ORF">DDR33_20855</name>
</gene>
<keyword evidence="11" id="KW-0675">Receptor</keyword>
<dbReference type="Gene3D" id="2.170.130.10">
    <property type="entry name" value="TonB-dependent receptor, plug domain"/>
    <property type="match status" value="1"/>
</dbReference>
<keyword evidence="4" id="KW-0812">Transmembrane</keyword>
<evidence type="ECO:0000256" key="2">
    <source>
        <dbReference type="ARBA" id="ARBA00022448"/>
    </source>
</evidence>
<evidence type="ECO:0000256" key="7">
    <source>
        <dbReference type="ARBA" id="ARBA00023237"/>
    </source>
</evidence>
<dbReference type="GO" id="GO:0015344">
    <property type="term" value="F:siderophore uptake transmembrane transporter activity"/>
    <property type="evidence" value="ECO:0007669"/>
    <property type="project" value="TreeGrafter"/>
</dbReference>
<dbReference type="PANTHER" id="PTHR30069">
    <property type="entry name" value="TONB-DEPENDENT OUTER MEMBRANE RECEPTOR"/>
    <property type="match status" value="1"/>
</dbReference>
<comment type="subcellular location">
    <subcellularLocation>
        <location evidence="1">Cell outer membrane</location>
        <topology evidence="1">Multi-pass membrane protein</topology>
    </subcellularLocation>
</comment>
<evidence type="ECO:0000256" key="8">
    <source>
        <dbReference type="SAM" id="MobiDB-lite"/>
    </source>
</evidence>